<reference evidence="9" key="1">
    <citation type="submission" date="2020-01" db="EMBL/GenBank/DDBJ databases">
        <authorList>
            <consortium name="DOE Joint Genome Institute"/>
            <person name="Haridas S."/>
            <person name="Albert R."/>
            <person name="Binder M."/>
            <person name="Bloem J."/>
            <person name="Labutti K."/>
            <person name="Salamov A."/>
            <person name="Andreopoulos B."/>
            <person name="Baker S.E."/>
            <person name="Barry K."/>
            <person name="Bills G."/>
            <person name="Bluhm B.H."/>
            <person name="Cannon C."/>
            <person name="Castanera R."/>
            <person name="Culley D.E."/>
            <person name="Daum C."/>
            <person name="Ezra D."/>
            <person name="Gonzalez J.B."/>
            <person name="Henrissat B."/>
            <person name="Kuo A."/>
            <person name="Liang C."/>
            <person name="Lipzen A."/>
            <person name="Lutzoni F."/>
            <person name="Magnuson J."/>
            <person name="Mondo S."/>
            <person name="Nolan M."/>
            <person name="Ohm R."/>
            <person name="Pangilinan J."/>
            <person name="Park H.-J."/>
            <person name="Ramirez L."/>
            <person name="Alfaro M."/>
            <person name="Sun H."/>
            <person name="Tritt A."/>
            <person name="Yoshinaga Y."/>
            <person name="Zwiers L.-H."/>
            <person name="Turgeon B.G."/>
            <person name="Goodwin S.B."/>
            <person name="Spatafora J.W."/>
            <person name="Crous P.W."/>
            <person name="Grigoriev I.V."/>
        </authorList>
    </citation>
    <scope>NUCLEOTIDE SEQUENCE</scope>
    <source>
        <strain evidence="9">P77</strain>
    </source>
</reference>
<dbReference type="EMBL" id="ML975316">
    <property type="protein sequence ID" value="KAF1833592.1"/>
    <property type="molecule type" value="Genomic_DNA"/>
</dbReference>
<feature type="transmembrane region" description="Helical" evidence="7">
    <location>
        <begin position="187"/>
        <end position="209"/>
    </location>
</feature>
<evidence type="ECO:0000256" key="4">
    <source>
        <dbReference type="ARBA" id="ARBA00023136"/>
    </source>
</evidence>
<accession>A0A6A5KEL7</accession>
<comment type="subcellular location">
    <subcellularLocation>
        <location evidence="1">Membrane</location>
        <topology evidence="1">Multi-pass membrane protein</topology>
    </subcellularLocation>
</comment>
<evidence type="ECO:0000256" key="2">
    <source>
        <dbReference type="ARBA" id="ARBA00022692"/>
    </source>
</evidence>
<organism evidence="9 10">
    <name type="scientific">Decorospora gaudefroyi</name>
    <dbReference type="NCBI Taxonomy" id="184978"/>
    <lineage>
        <taxon>Eukaryota</taxon>
        <taxon>Fungi</taxon>
        <taxon>Dikarya</taxon>
        <taxon>Ascomycota</taxon>
        <taxon>Pezizomycotina</taxon>
        <taxon>Dothideomycetes</taxon>
        <taxon>Pleosporomycetidae</taxon>
        <taxon>Pleosporales</taxon>
        <taxon>Pleosporineae</taxon>
        <taxon>Pleosporaceae</taxon>
        <taxon>Decorospora</taxon>
    </lineage>
</organism>
<feature type="domain" description="Rhodopsin" evidence="8">
    <location>
        <begin position="44"/>
        <end position="283"/>
    </location>
</feature>
<evidence type="ECO:0000256" key="5">
    <source>
        <dbReference type="ARBA" id="ARBA00038359"/>
    </source>
</evidence>
<dbReference type="PANTHER" id="PTHR33048:SF129">
    <property type="entry name" value="INTEGRAL MEMBRANE PROTEIN-RELATED"/>
    <property type="match status" value="1"/>
</dbReference>
<evidence type="ECO:0000313" key="10">
    <source>
        <dbReference type="Proteomes" id="UP000800040"/>
    </source>
</evidence>
<gene>
    <name evidence="9" type="ORF">BDW02DRAFT_376714</name>
</gene>
<dbReference type="Proteomes" id="UP000800040">
    <property type="component" value="Unassembled WGS sequence"/>
</dbReference>
<proteinExistence type="inferred from homology"/>
<dbReference type="InterPro" id="IPR052337">
    <property type="entry name" value="SAT4-like"/>
</dbReference>
<protein>
    <submittedName>
        <fullName evidence="9">Integral membrane protein</fullName>
    </submittedName>
</protein>
<sequence length="367" mass="41686">MRSVPPEVLASWPKPNYVDPETRGPSLMIVELTLLPIAMIVVFLRLWVRISWLKKSWYDDYLMILAMIFSIGTTVTVIMASQLYGWDRHVWDLKPHELVVGRQASMAGQTLFVLASSTVKMSILVSYFRIAPEKSLFRKLVWATFALVFAAFVVFLVALWVQCIPISSYWKLTADHRDCISEGPPLIVQSTLNVVTDFMIYALPIPTLFRLSLPMTQRIGLVVLFSVGGVIVVASSFRAYWVHYTLYETYDATWGGYQIWVWTAVETNVGVICGCIPALKPLLFPVRARQQGSRYGNGSQNSRRKEKITPVIDQVEMDTRKLTDTDESRPGTAAPMPHRAPSQRPMSGDTDKSRFDIDIEQQKAYMY</sequence>
<evidence type="ECO:0000256" key="7">
    <source>
        <dbReference type="SAM" id="Phobius"/>
    </source>
</evidence>
<dbReference type="Pfam" id="PF20684">
    <property type="entry name" value="Fung_rhodopsin"/>
    <property type="match status" value="1"/>
</dbReference>
<feature type="transmembrane region" description="Helical" evidence="7">
    <location>
        <begin position="60"/>
        <end position="86"/>
    </location>
</feature>
<evidence type="ECO:0000313" key="9">
    <source>
        <dbReference type="EMBL" id="KAF1833592.1"/>
    </source>
</evidence>
<feature type="compositionally biased region" description="Basic and acidic residues" evidence="6">
    <location>
        <begin position="319"/>
        <end position="329"/>
    </location>
</feature>
<evidence type="ECO:0000256" key="3">
    <source>
        <dbReference type="ARBA" id="ARBA00022989"/>
    </source>
</evidence>
<dbReference type="AlphaFoldDB" id="A0A6A5KEL7"/>
<dbReference type="GO" id="GO:0016020">
    <property type="term" value="C:membrane"/>
    <property type="evidence" value="ECO:0007669"/>
    <property type="project" value="UniProtKB-SubCell"/>
</dbReference>
<keyword evidence="3 7" id="KW-1133">Transmembrane helix</keyword>
<feature type="transmembrane region" description="Helical" evidence="7">
    <location>
        <begin position="27"/>
        <end position="48"/>
    </location>
</feature>
<keyword evidence="2 7" id="KW-0812">Transmembrane</keyword>
<name>A0A6A5KEL7_9PLEO</name>
<keyword evidence="10" id="KW-1185">Reference proteome</keyword>
<feature type="transmembrane region" description="Helical" evidence="7">
    <location>
        <begin position="106"/>
        <end position="128"/>
    </location>
</feature>
<comment type="similarity">
    <text evidence="5">Belongs to the SAT4 family.</text>
</comment>
<feature type="region of interest" description="Disordered" evidence="6">
    <location>
        <begin position="319"/>
        <end position="357"/>
    </location>
</feature>
<evidence type="ECO:0000256" key="1">
    <source>
        <dbReference type="ARBA" id="ARBA00004141"/>
    </source>
</evidence>
<dbReference type="InterPro" id="IPR049326">
    <property type="entry name" value="Rhodopsin_dom_fungi"/>
</dbReference>
<feature type="transmembrane region" description="Helical" evidence="7">
    <location>
        <begin position="140"/>
        <end position="167"/>
    </location>
</feature>
<feature type="transmembrane region" description="Helical" evidence="7">
    <location>
        <begin position="221"/>
        <end position="239"/>
    </location>
</feature>
<dbReference type="PANTHER" id="PTHR33048">
    <property type="entry name" value="PTH11-LIKE INTEGRAL MEMBRANE PROTEIN (AFU_ORTHOLOGUE AFUA_5G11245)"/>
    <property type="match status" value="1"/>
</dbReference>
<evidence type="ECO:0000259" key="8">
    <source>
        <dbReference type="Pfam" id="PF20684"/>
    </source>
</evidence>
<dbReference type="OrthoDB" id="3934549at2759"/>
<evidence type="ECO:0000256" key="6">
    <source>
        <dbReference type="SAM" id="MobiDB-lite"/>
    </source>
</evidence>
<keyword evidence="4 7" id="KW-0472">Membrane</keyword>
<feature type="transmembrane region" description="Helical" evidence="7">
    <location>
        <begin position="259"/>
        <end position="279"/>
    </location>
</feature>